<dbReference type="Proteomes" id="UP000719412">
    <property type="component" value="Unassembled WGS sequence"/>
</dbReference>
<organism evidence="1 2">
    <name type="scientific">Tenebrio molitor</name>
    <name type="common">Yellow mealworm beetle</name>
    <dbReference type="NCBI Taxonomy" id="7067"/>
    <lineage>
        <taxon>Eukaryota</taxon>
        <taxon>Metazoa</taxon>
        <taxon>Ecdysozoa</taxon>
        <taxon>Arthropoda</taxon>
        <taxon>Hexapoda</taxon>
        <taxon>Insecta</taxon>
        <taxon>Pterygota</taxon>
        <taxon>Neoptera</taxon>
        <taxon>Endopterygota</taxon>
        <taxon>Coleoptera</taxon>
        <taxon>Polyphaga</taxon>
        <taxon>Cucujiformia</taxon>
        <taxon>Tenebrionidae</taxon>
        <taxon>Tenebrio</taxon>
    </lineage>
</organism>
<comment type="caution">
    <text evidence="1">The sequence shown here is derived from an EMBL/GenBank/DDBJ whole genome shotgun (WGS) entry which is preliminary data.</text>
</comment>
<name>A0A8J6H702_TENMO</name>
<dbReference type="EMBL" id="JABDTM020028463">
    <property type="protein sequence ID" value="KAH0808891.1"/>
    <property type="molecule type" value="Genomic_DNA"/>
</dbReference>
<keyword evidence="2" id="KW-1185">Reference proteome</keyword>
<evidence type="ECO:0000313" key="1">
    <source>
        <dbReference type="EMBL" id="KAH0808891.1"/>
    </source>
</evidence>
<protein>
    <submittedName>
        <fullName evidence="1">Uncharacterized protein</fullName>
    </submittedName>
</protein>
<reference evidence="1" key="1">
    <citation type="journal article" date="2020" name="J Insects Food Feed">
        <title>The yellow mealworm (Tenebrio molitor) genome: a resource for the emerging insects as food and feed industry.</title>
        <authorList>
            <person name="Eriksson T."/>
            <person name="Andere A."/>
            <person name="Kelstrup H."/>
            <person name="Emery V."/>
            <person name="Picard C."/>
        </authorList>
    </citation>
    <scope>NUCLEOTIDE SEQUENCE</scope>
    <source>
        <strain evidence="1">Stoneville</strain>
        <tissue evidence="1">Whole head</tissue>
    </source>
</reference>
<accession>A0A8J6H702</accession>
<evidence type="ECO:0000313" key="2">
    <source>
        <dbReference type="Proteomes" id="UP000719412"/>
    </source>
</evidence>
<proteinExistence type="predicted"/>
<dbReference type="AlphaFoldDB" id="A0A8J6H702"/>
<sequence>MRFFDAAVAVSELKTPDKIPPGIPRGTTPPFPATPANTEFIRIVRGNYSVVGGVSAEEAFASWSRARYLLPGADSGARHTAHRSMGHTAERLRCAPGVQSRACARFPPLSHTNNPSIINLQIKKKAQIAPPPTYADLMMIYAGARPPEPPPRTPSAWLRASRIPAEFMQGMQPRWAESRDSGDN</sequence>
<reference evidence="1" key="2">
    <citation type="submission" date="2021-08" db="EMBL/GenBank/DDBJ databases">
        <authorList>
            <person name="Eriksson T."/>
        </authorList>
    </citation>
    <scope>NUCLEOTIDE SEQUENCE</scope>
    <source>
        <strain evidence="1">Stoneville</strain>
        <tissue evidence="1">Whole head</tissue>
    </source>
</reference>
<gene>
    <name evidence="1" type="ORF">GEV33_013901</name>
</gene>